<accession>A0ABS4FW00</accession>
<evidence type="ECO:0000313" key="3">
    <source>
        <dbReference type="Proteomes" id="UP001519272"/>
    </source>
</evidence>
<dbReference type="Pfam" id="PF00583">
    <property type="entry name" value="Acetyltransf_1"/>
    <property type="match status" value="1"/>
</dbReference>
<dbReference type="Gene3D" id="3.40.630.30">
    <property type="match status" value="1"/>
</dbReference>
<name>A0ABS4FW00_9BACL</name>
<dbReference type="InterPro" id="IPR016181">
    <property type="entry name" value="Acyl_CoA_acyltransferase"/>
</dbReference>
<reference evidence="2 3" key="1">
    <citation type="submission" date="2021-03" db="EMBL/GenBank/DDBJ databases">
        <title>Genomic Encyclopedia of Type Strains, Phase IV (KMG-IV): sequencing the most valuable type-strain genomes for metagenomic binning, comparative biology and taxonomic classification.</title>
        <authorList>
            <person name="Goeker M."/>
        </authorList>
    </citation>
    <scope>NUCLEOTIDE SEQUENCE [LARGE SCALE GENOMIC DNA]</scope>
    <source>
        <strain evidence="2 3">DSM 14349</strain>
    </source>
</reference>
<dbReference type="InterPro" id="IPR000182">
    <property type="entry name" value="GNAT_dom"/>
</dbReference>
<organism evidence="2 3">
    <name type="scientific">Paenibacillus turicensis</name>
    <dbReference type="NCBI Taxonomy" id="160487"/>
    <lineage>
        <taxon>Bacteria</taxon>
        <taxon>Bacillati</taxon>
        <taxon>Bacillota</taxon>
        <taxon>Bacilli</taxon>
        <taxon>Bacillales</taxon>
        <taxon>Paenibacillaceae</taxon>
        <taxon>Paenibacillus</taxon>
    </lineage>
</organism>
<comment type="caution">
    <text evidence="2">The sequence shown here is derived from an EMBL/GenBank/DDBJ whole genome shotgun (WGS) entry which is preliminary data.</text>
</comment>
<dbReference type="CDD" id="cd04301">
    <property type="entry name" value="NAT_SF"/>
    <property type="match status" value="1"/>
</dbReference>
<evidence type="ECO:0000259" key="1">
    <source>
        <dbReference type="PROSITE" id="PS51186"/>
    </source>
</evidence>
<dbReference type="Proteomes" id="UP001519272">
    <property type="component" value="Unassembled WGS sequence"/>
</dbReference>
<dbReference type="EMBL" id="JAGGKG010000018">
    <property type="protein sequence ID" value="MBP1906766.1"/>
    <property type="molecule type" value="Genomic_DNA"/>
</dbReference>
<protein>
    <submittedName>
        <fullName evidence="2">GNAT superfamily N-acetyltransferase</fullName>
    </submittedName>
</protein>
<dbReference type="SUPFAM" id="SSF55729">
    <property type="entry name" value="Acyl-CoA N-acyltransferases (Nat)"/>
    <property type="match status" value="1"/>
</dbReference>
<feature type="domain" description="N-acetyltransferase" evidence="1">
    <location>
        <begin position="5"/>
        <end position="154"/>
    </location>
</feature>
<evidence type="ECO:0000313" key="2">
    <source>
        <dbReference type="EMBL" id="MBP1906766.1"/>
    </source>
</evidence>
<gene>
    <name evidence="2" type="ORF">J2Z32_003430</name>
</gene>
<sequence length="174" mass="20211">MTNPISIQQLSTIQEASLLRIEFSSRYPWYKSDYFFKCLEENTQKKRITLFAYYEGILAGCCHLLFTSTYPNFIKDNIPEINDLNVFPEFRRKGIASILLDELEHLASKKSKQVGLAVGLYKDYGNAQKMYNIRGYVMDGHGIFYKNEEVKPGETLTVDDDLLIYLTKKLDHNE</sequence>
<keyword evidence="3" id="KW-1185">Reference proteome</keyword>
<dbReference type="PROSITE" id="PS51186">
    <property type="entry name" value="GNAT"/>
    <property type="match status" value="1"/>
</dbReference>
<dbReference type="RefSeq" id="WP_210090362.1">
    <property type="nucleotide sequence ID" value="NZ_JAGGKG010000018.1"/>
</dbReference>
<proteinExistence type="predicted"/>